<dbReference type="OrthoDB" id="7376415at2"/>
<dbReference type="Proteomes" id="UP000284605">
    <property type="component" value="Unassembled WGS sequence"/>
</dbReference>
<evidence type="ECO:0000259" key="1">
    <source>
        <dbReference type="Pfam" id="PF06568"/>
    </source>
</evidence>
<evidence type="ECO:0000313" key="2">
    <source>
        <dbReference type="EMBL" id="RJF90019.1"/>
    </source>
</evidence>
<gene>
    <name evidence="2" type="ORF">D3874_15250</name>
</gene>
<protein>
    <submittedName>
        <fullName evidence="2">DUF1127 domain-containing protein</fullName>
    </submittedName>
</protein>
<dbReference type="EMBL" id="QYUK01000011">
    <property type="protein sequence ID" value="RJF90019.1"/>
    <property type="molecule type" value="Genomic_DNA"/>
</dbReference>
<dbReference type="InterPro" id="IPR009506">
    <property type="entry name" value="YjiS-like"/>
</dbReference>
<proteinExistence type="predicted"/>
<organism evidence="2 3">
    <name type="scientific">Oleomonas cavernae</name>
    <dbReference type="NCBI Taxonomy" id="2320859"/>
    <lineage>
        <taxon>Bacteria</taxon>
        <taxon>Pseudomonadati</taxon>
        <taxon>Pseudomonadota</taxon>
        <taxon>Alphaproteobacteria</taxon>
        <taxon>Acetobacterales</taxon>
        <taxon>Acetobacteraceae</taxon>
        <taxon>Oleomonas</taxon>
    </lineage>
</organism>
<evidence type="ECO:0000313" key="3">
    <source>
        <dbReference type="Proteomes" id="UP000284605"/>
    </source>
</evidence>
<dbReference type="AlphaFoldDB" id="A0A418WJL5"/>
<accession>A0A418WJL5</accession>
<comment type="caution">
    <text evidence="2">The sequence shown here is derived from an EMBL/GenBank/DDBJ whole genome shotgun (WGS) entry which is preliminary data.</text>
</comment>
<sequence length="74" mass="7807">MMVVQALKSLIARQRVHAELTALDDRLLADIGIDRGQIDRVAAGLVRRGAAVPATAKVAINGVANENSPRHLAA</sequence>
<name>A0A418WJL5_9PROT</name>
<reference evidence="2 3" key="1">
    <citation type="submission" date="2018-09" db="EMBL/GenBank/DDBJ databases">
        <authorList>
            <person name="Zhu H."/>
        </authorList>
    </citation>
    <scope>NUCLEOTIDE SEQUENCE [LARGE SCALE GENOMIC DNA]</scope>
    <source>
        <strain evidence="2 3">K1W22B-8</strain>
    </source>
</reference>
<keyword evidence="3" id="KW-1185">Reference proteome</keyword>
<feature type="domain" description="YjiS-like" evidence="1">
    <location>
        <begin position="3"/>
        <end position="39"/>
    </location>
</feature>
<dbReference type="Pfam" id="PF06568">
    <property type="entry name" value="YjiS-like"/>
    <property type="match status" value="1"/>
</dbReference>